<dbReference type="PRINTS" id="PR01806">
    <property type="entry name" value="VIRFACTRMVIN"/>
</dbReference>
<feature type="transmembrane region" description="Helical" evidence="8">
    <location>
        <begin position="97"/>
        <end position="118"/>
    </location>
</feature>
<evidence type="ECO:0000256" key="8">
    <source>
        <dbReference type="HAMAP-Rule" id="MF_02078"/>
    </source>
</evidence>
<dbReference type="PANTHER" id="PTHR47019">
    <property type="entry name" value="LIPID II FLIPPASE MURJ"/>
    <property type="match status" value="1"/>
</dbReference>
<evidence type="ECO:0000256" key="7">
    <source>
        <dbReference type="ARBA" id="ARBA00023136"/>
    </source>
</evidence>
<dbReference type="InterPro" id="IPR004268">
    <property type="entry name" value="MurJ"/>
</dbReference>
<dbReference type="InterPro" id="IPR051050">
    <property type="entry name" value="Lipid_II_flippase_MurJ/MviN"/>
</dbReference>
<evidence type="ECO:0000256" key="9">
    <source>
        <dbReference type="PIRNR" id="PIRNR002869"/>
    </source>
</evidence>
<organism evidence="10 11">
    <name type="scientific">Candidatus Berkelbacteria bacterium Licking1014_7</name>
    <dbReference type="NCBI Taxonomy" id="2017147"/>
    <lineage>
        <taxon>Bacteria</taxon>
        <taxon>Candidatus Berkelbacteria</taxon>
    </lineage>
</organism>
<evidence type="ECO:0000256" key="6">
    <source>
        <dbReference type="ARBA" id="ARBA00022989"/>
    </source>
</evidence>
<dbReference type="EMBL" id="VMGK01000009">
    <property type="protein sequence ID" value="TSC92966.1"/>
    <property type="molecule type" value="Genomic_DNA"/>
</dbReference>
<dbReference type="GO" id="GO:0015648">
    <property type="term" value="F:lipid-linked peptidoglycan transporter activity"/>
    <property type="evidence" value="ECO:0007669"/>
    <property type="project" value="UniProtKB-UniRule"/>
</dbReference>
<feature type="transmembrane region" description="Helical" evidence="8">
    <location>
        <begin position="450"/>
        <end position="472"/>
    </location>
</feature>
<dbReference type="PANTHER" id="PTHR47019:SF1">
    <property type="entry name" value="LIPID II FLIPPASE MURJ"/>
    <property type="match status" value="1"/>
</dbReference>
<feature type="transmembrane region" description="Helical" evidence="8">
    <location>
        <begin position="244"/>
        <end position="271"/>
    </location>
</feature>
<dbReference type="Proteomes" id="UP000315689">
    <property type="component" value="Unassembled WGS sequence"/>
</dbReference>
<dbReference type="GO" id="GO:0071555">
    <property type="term" value="P:cell wall organization"/>
    <property type="evidence" value="ECO:0007669"/>
    <property type="project" value="UniProtKB-UniRule"/>
</dbReference>
<evidence type="ECO:0000256" key="4">
    <source>
        <dbReference type="ARBA" id="ARBA00022960"/>
    </source>
</evidence>
<feature type="transmembrane region" description="Helical" evidence="8">
    <location>
        <begin position="354"/>
        <end position="376"/>
    </location>
</feature>
<dbReference type="GO" id="GO:0009252">
    <property type="term" value="P:peptidoglycan biosynthetic process"/>
    <property type="evidence" value="ECO:0007669"/>
    <property type="project" value="UniProtKB-UniRule"/>
</dbReference>
<gene>
    <name evidence="8" type="primary">murJ</name>
    <name evidence="10" type="ORF">CEN89_331</name>
</gene>
<reference evidence="10 11" key="1">
    <citation type="submission" date="2017-07" db="EMBL/GenBank/DDBJ databases">
        <title>Mechanisms for carbon and nitrogen cycling indicate functional differentiation within the Candidate Phyla Radiation.</title>
        <authorList>
            <person name="Danczak R.E."/>
            <person name="Johnston M.D."/>
            <person name="Kenah C."/>
            <person name="Slattery M."/>
            <person name="Wrighton K.C."/>
            <person name="Wilkins M.J."/>
        </authorList>
    </citation>
    <scope>NUCLEOTIDE SEQUENCE [LARGE SCALE GENOMIC DNA]</scope>
    <source>
        <strain evidence="10">Licking1014_7</strain>
    </source>
</reference>
<evidence type="ECO:0000313" key="11">
    <source>
        <dbReference type="Proteomes" id="UP000315689"/>
    </source>
</evidence>
<feature type="transmembrane region" description="Helical" evidence="8">
    <location>
        <begin position="165"/>
        <end position="187"/>
    </location>
</feature>
<comment type="caution">
    <text evidence="10">The sequence shown here is derived from an EMBL/GenBank/DDBJ whole genome shotgun (WGS) entry which is preliminary data.</text>
</comment>
<dbReference type="UniPathway" id="UPA00219"/>
<comment type="function">
    <text evidence="8 9">Involved in peptidoglycan biosynthesis. Transports lipid-linked peptidoglycan precursors from the inner to the outer leaflet of the cytoplasmic membrane.</text>
</comment>
<keyword evidence="2 8" id="KW-1003">Cell membrane</keyword>
<evidence type="ECO:0000256" key="3">
    <source>
        <dbReference type="ARBA" id="ARBA00022692"/>
    </source>
</evidence>
<feature type="transmembrane region" description="Helical" evidence="8">
    <location>
        <begin position="138"/>
        <end position="158"/>
    </location>
</feature>
<keyword evidence="3 8" id="KW-0812">Transmembrane</keyword>
<dbReference type="HAMAP" id="MF_02078">
    <property type="entry name" value="MurJ_MviN"/>
    <property type="match status" value="1"/>
</dbReference>
<comment type="pathway">
    <text evidence="8">Cell wall biogenesis; peptidoglycan biosynthesis.</text>
</comment>
<evidence type="ECO:0000256" key="5">
    <source>
        <dbReference type="ARBA" id="ARBA00022984"/>
    </source>
</evidence>
<feature type="transmembrane region" description="Helical" evidence="8">
    <location>
        <begin position="484"/>
        <end position="502"/>
    </location>
</feature>
<accession>A0A554LJA4</accession>
<feature type="transmembrane region" description="Helical" evidence="8">
    <location>
        <begin position="193"/>
        <end position="215"/>
    </location>
</feature>
<evidence type="ECO:0000313" key="10">
    <source>
        <dbReference type="EMBL" id="TSC92966.1"/>
    </source>
</evidence>
<feature type="transmembrane region" description="Helical" evidence="8">
    <location>
        <begin position="60"/>
        <end position="85"/>
    </location>
</feature>
<dbReference type="Pfam" id="PF03023">
    <property type="entry name" value="MurJ"/>
    <property type="match status" value="1"/>
</dbReference>
<dbReference type="GO" id="GO:0034204">
    <property type="term" value="P:lipid translocation"/>
    <property type="evidence" value="ECO:0007669"/>
    <property type="project" value="TreeGrafter"/>
</dbReference>
<feature type="transmembrane region" description="Helical" evidence="8">
    <location>
        <begin position="20"/>
        <end position="40"/>
    </location>
</feature>
<feature type="transmembrane region" description="Helical" evidence="8">
    <location>
        <begin position="388"/>
        <end position="408"/>
    </location>
</feature>
<dbReference type="GO" id="GO:0005886">
    <property type="term" value="C:plasma membrane"/>
    <property type="evidence" value="ECO:0007669"/>
    <property type="project" value="UniProtKB-SubCell"/>
</dbReference>
<feature type="transmembrane region" description="Helical" evidence="8">
    <location>
        <begin position="414"/>
        <end position="438"/>
    </location>
</feature>
<evidence type="ECO:0000256" key="1">
    <source>
        <dbReference type="ARBA" id="ARBA00004651"/>
    </source>
</evidence>
<proteinExistence type="inferred from homology"/>
<dbReference type="NCBIfam" id="TIGR01695">
    <property type="entry name" value="murJ_mviN"/>
    <property type="match status" value="1"/>
</dbReference>
<evidence type="ECO:0000256" key="2">
    <source>
        <dbReference type="ARBA" id="ARBA00022475"/>
    </source>
</evidence>
<keyword evidence="8 9" id="KW-0961">Cell wall biogenesis/degradation</keyword>
<feature type="transmembrane region" description="Helical" evidence="8">
    <location>
        <begin position="309"/>
        <end position="334"/>
    </location>
</feature>
<sequence>MFKFLNKFRGENSVSGATKFLVATLFLSNVLGVIRDHFLAQKIPTTLLDTYYAGFRLPDLIFNVLILGAISAAFIPIFTGLVSAGKKQRAFEVANKVFNLGLIFVLISIAALFLLMPILVKIYVPDFVLEKQEITIKLARWFLLSPLLFSISYLFSGILNSFKHFVVTALAPLFYNLSIIIFTLFLADRVGVFAPAYGVVFGALLHLGVQLPSVVKRGWRYRIIIDIKDQTVRKILKLMLPRSVGLGATQIMLIGFTAIASGLGGGSVAIYNLSDNIQTMPMVIFGISIAQAAFPYLSECFSVKKNKSFACLLENAILMVMYFLIPLTAVFILLRAQIVRIILGSGHFGWEQTILTADTLAIFSLSLLFSGLVPLLARAFYARENTKIPTIVGLATVLIVLVLGWVLARFYGVLGLAGAISIGSFFNAITLFIILIYQKVQISVLRLLKNFSKILLASVLSAIFLQIAKVFYGSVIDLDRFVEVFGQFAIAIGIWLISYWAFSKLLKIDKFQLNIFQNYENFPTK</sequence>
<keyword evidence="4 8" id="KW-0133">Cell shape</keyword>
<comment type="subcellular location">
    <subcellularLocation>
        <location evidence="1 8">Cell membrane</location>
        <topology evidence="1 8">Multi-pass membrane protein</topology>
    </subcellularLocation>
</comment>
<dbReference type="GO" id="GO:0008360">
    <property type="term" value="P:regulation of cell shape"/>
    <property type="evidence" value="ECO:0007669"/>
    <property type="project" value="UniProtKB-UniRule"/>
</dbReference>
<keyword evidence="7 8" id="KW-0472">Membrane</keyword>
<keyword evidence="8 9" id="KW-0813">Transport</keyword>
<dbReference type="AlphaFoldDB" id="A0A554LJA4"/>
<protein>
    <recommendedName>
        <fullName evidence="8">Probable lipid II flippase MurJ</fullName>
    </recommendedName>
</protein>
<feature type="transmembrane region" description="Helical" evidence="8">
    <location>
        <begin position="277"/>
        <end position="297"/>
    </location>
</feature>
<dbReference type="CDD" id="cd13123">
    <property type="entry name" value="MATE_MurJ_like"/>
    <property type="match status" value="1"/>
</dbReference>
<comment type="similarity">
    <text evidence="8 9">Belongs to the MurJ/MviN family.</text>
</comment>
<name>A0A554LJA4_9BACT</name>
<dbReference type="PIRSF" id="PIRSF002869">
    <property type="entry name" value="MviN"/>
    <property type="match status" value="1"/>
</dbReference>
<keyword evidence="6 8" id="KW-1133">Transmembrane helix</keyword>
<keyword evidence="5 8" id="KW-0573">Peptidoglycan synthesis</keyword>